<gene>
    <name evidence="2" type="ORF">CINCED_3A003634</name>
</gene>
<evidence type="ECO:0000313" key="2">
    <source>
        <dbReference type="EMBL" id="VVC24937.1"/>
    </source>
</evidence>
<keyword evidence="3" id="KW-1185">Reference proteome</keyword>
<proteinExistence type="predicted"/>
<dbReference type="InterPro" id="IPR036047">
    <property type="entry name" value="F-box-like_dom_sf"/>
</dbReference>
<name>A0A5E4M2I0_9HEMI</name>
<feature type="domain" description="F-box" evidence="1">
    <location>
        <begin position="158"/>
        <end position="205"/>
    </location>
</feature>
<dbReference type="Proteomes" id="UP000325440">
    <property type="component" value="Unassembled WGS sequence"/>
</dbReference>
<organism evidence="2 3">
    <name type="scientific">Cinara cedri</name>
    <dbReference type="NCBI Taxonomy" id="506608"/>
    <lineage>
        <taxon>Eukaryota</taxon>
        <taxon>Metazoa</taxon>
        <taxon>Ecdysozoa</taxon>
        <taxon>Arthropoda</taxon>
        <taxon>Hexapoda</taxon>
        <taxon>Insecta</taxon>
        <taxon>Pterygota</taxon>
        <taxon>Neoptera</taxon>
        <taxon>Paraneoptera</taxon>
        <taxon>Hemiptera</taxon>
        <taxon>Sternorrhyncha</taxon>
        <taxon>Aphidomorpha</taxon>
        <taxon>Aphidoidea</taxon>
        <taxon>Aphididae</taxon>
        <taxon>Lachninae</taxon>
        <taxon>Cinara</taxon>
    </lineage>
</organism>
<sequence>MDILEEDYVSSEFALLLSNSFTISGLEQLFSIAFVFTVETGFIPTSLAENFDSINSNIQLAKMINNSPSLNSFWHQNNNIFTSQLVMSNQLCHLIGVPNGDSLIITLCYSNISKCILFENDPYFNKNSVNFSGMSLKYKNVVSVPVKCAILDIVIGLYPNLCGLPEELILHIMLKLETTNLYALMRCCKKLYLLAINNQFLWKNIVIKKCCPLTVAKFIEGNEPVNWRENYLELKKHAYLVKRTPIHRE</sequence>
<protein>
    <submittedName>
        <fullName evidence="2">F-box domain</fullName>
    </submittedName>
</protein>
<dbReference type="SUPFAM" id="SSF81383">
    <property type="entry name" value="F-box domain"/>
    <property type="match status" value="1"/>
</dbReference>
<dbReference type="OrthoDB" id="101791at2759"/>
<reference evidence="2 3" key="1">
    <citation type="submission" date="2019-08" db="EMBL/GenBank/DDBJ databases">
        <authorList>
            <person name="Alioto T."/>
            <person name="Alioto T."/>
            <person name="Gomez Garrido J."/>
        </authorList>
    </citation>
    <scope>NUCLEOTIDE SEQUENCE [LARGE SCALE GENOMIC DNA]</scope>
</reference>
<dbReference type="SMART" id="SM00256">
    <property type="entry name" value="FBOX"/>
    <property type="match status" value="1"/>
</dbReference>
<dbReference type="AlphaFoldDB" id="A0A5E4M2I0"/>
<evidence type="ECO:0000313" key="3">
    <source>
        <dbReference type="Proteomes" id="UP000325440"/>
    </source>
</evidence>
<dbReference type="Pfam" id="PF12937">
    <property type="entry name" value="F-box-like"/>
    <property type="match status" value="1"/>
</dbReference>
<evidence type="ECO:0000259" key="1">
    <source>
        <dbReference type="PROSITE" id="PS50181"/>
    </source>
</evidence>
<accession>A0A5E4M2I0</accession>
<dbReference type="InterPro" id="IPR001810">
    <property type="entry name" value="F-box_dom"/>
</dbReference>
<dbReference type="Gene3D" id="1.20.1280.50">
    <property type="match status" value="1"/>
</dbReference>
<dbReference type="PROSITE" id="PS50181">
    <property type="entry name" value="FBOX"/>
    <property type="match status" value="1"/>
</dbReference>
<dbReference type="EMBL" id="CABPRJ010000007">
    <property type="protein sequence ID" value="VVC24937.1"/>
    <property type="molecule type" value="Genomic_DNA"/>
</dbReference>